<dbReference type="Gene3D" id="3.40.50.1110">
    <property type="entry name" value="SGNH hydrolase"/>
    <property type="match status" value="1"/>
</dbReference>
<dbReference type="GO" id="GO:0016788">
    <property type="term" value="F:hydrolase activity, acting on ester bonds"/>
    <property type="evidence" value="ECO:0007669"/>
    <property type="project" value="UniProtKB-ARBA"/>
</dbReference>
<dbReference type="RefSeq" id="WP_119140902.1">
    <property type="nucleotide sequence ID" value="NZ_CBCSFL010000022.1"/>
</dbReference>
<sequence length="364" mass="39889">MRPIDSAAHGQGNVHPLHQDYQRFLQLGERRHAPGSHLHERGYRSATLNTDALGLRYSHCAGKRHSPAERGSAPRINLLVGGSTALGIGASGDEHTVASYLSMITGEVWLNLAGCGLDATQELLLFLTHQHRFGKIGHVVVLSGLNTLAREALGEVLAAGYAPPQNASYLAYLNSFNEGVQVAAPAQREPLWQRLGQALLPRPASPPANWSLAAPDKRLVRAADSIARTLRQWERLLADSHATLTFILQPLLPWCRDSLPSAEQAMLTALQQQPSNFDRLLADVVDSQQHQAFFRRIKSEAETVPCYDMNSMLSSSPVFAESLFVDRLHFNDLGNNALAKVITAKLGLAQDKYAQRKVTPIKLV</sequence>
<dbReference type="InterPro" id="IPR036514">
    <property type="entry name" value="SGNH_hydro_sf"/>
</dbReference>
<evidence type="ECO:0008006" key="3">
    <source>
        <dbReference type="Google" id="ProtNLM"/>
    </source>
</evidence>
<dbReference type="SUPFAM" id="SSF52266">
    <property type="entry name" value="SGNH hydrolase"/>
    <property type="match status" value="1"/>
</dbReference>
<keyword evidence="2" id="KW-1185">Reference proteome</keyword>
<evidence type="ECO:0000313" key="1">
    <source>
        <dbReference type="EMBL" id="SYX90066.1"/>
    </source>
</evidence>
<dbReference type="OrthoDB" id="6950575at2"/>
<organism evidence="1 2">
    <name type="scientific">Pseudomonas reidholzensis</name>
    <dbReference type="NCBI Taxonomy" id="1785162"/>
    <lineage>
        <taxon>Bacteria</taxon>
        <taxon>Pseudomonadati</taxon>
        <taxon>Pseudomonadota</taxon>
        <taxon>Gammaproteobacteria</taxon>
        <taxon>Pseudomonadales</taxon>
        <taxon>Pseudomonadaceae</taxon>
        <taxon>Pseudomonas</taxon>
    </lineage>
</organism>
<protein>
    <recommendedName>
        <fullName evidence="3">SGNH hydrolase-type esterase domain-containing protein</fullName>
    </recommendedName>
</protein>
<dbReference type="AlphaFoldDB" id="A0A383RU87"/>
<gene>
    <name evidence="1" type="ORF">CCOS865_02332</name>
</gene>
<name>A0A383RU87_9PSED</name>
<reference evidence="2" key="1">
    <citation type="submission" date="2018-08" db="EMBL/GenBank/DDBJ databases">
        <authorList>
            <person name="Blom J."/>
        </authorList>
    </citation>
    <scope>NUCLEOTIDE SEQUENCE [LARGE SCALE GENOMIC DNA]</scope>
    <source>
        <strain evidence="2">CCOS 865</strain>
    </source>
</reference>
<accession>A0A383RU87</accession>
<proteinExistence type="predicted"/>
<dbReference type="Proteomes" id="UP000263595">
    <property type="component" value="Unassembled WGS sequence"/>
</dbReference>
<dbReference type="EMBL" id="UNOZ01000013">
    <property type="protein sequence ID" value="SYX90066.1"/>
    <property type="molecule type" value="Genomic_DNA"/>
</dbReference>
<evidence type="ECO:0000313" key="2">
    <source>
        <dbReference type="Proteomes" id="UP000263595"/>
    </source>
</evidence>